<dbReference type="AlphaFoldDB" id="A0AAV3XY63"/>
<protein>
    <submittedName>
        <fullName evidence="1">Uncharacterized protein</fullName>
    </submittedName>
</protein>
<sequence>MAEQTKDLNNNNKLIYDTSQAPLFALRAPDVVCLRAGVKGASGNGKCIALRSFLSPRGVTSLASSPGHDRCPGRERSARVSWGGGCCNSYIFFFPGSKSVTGHPINDKQLDAEQRNHSHLTWRSPPTRLAEVWGQQHPSADWMNRQLRNRRAGGRGGKAHVSGIHVSPTDLWLSP</sequence>
<evidence type="ECO:0000313" key="2">
    <source>
        <dbReference type="Proteomes" id="UP000735302"/>
    </source>
</evidence>
<name>A0AAV3XY63_9GAST</name>
<keyword evidence="2" id="KW-1185">Reference proteome</keyword>
<accession>A0AAV3XY63</accession>
<reference evidence="1 2" key="1">
    <citation type="journal article" date="2021" name="Elife">
        <title>Chloroplast acquisition without the gene transfer in kleptoplastic sea slugs, Plakobranchus ocellatus.</title>
        <authorList>
            <person name="Maeda T."/>
            <person name="Takahashi S."/>
            <person name="Yoshida T."/>
            <person name="Shimamura S."/>
            <person name="Takaki Y."/>
            <person name="Nagai Y."/>
            <person name="Toyoda A."/>
            <person name="Suzuki Y."/>
            <person name="Arimoto A."/>
            <person name="Ishii H."/>
            <person name="Satoh N."/>
            <person name="Nishiyama T."/>
            <person name="Hasebe M."/>
            <person name="Maruyama T."/>
            <person name="Minagawa J."/>
            <person name="Obokata J."/>
            <person name="Shigenobu S."/>
        </authorList>
    </citation>
    <scope>NUCLEOTIDE SEQUENCE [LARGE SCALE GENOMIC DNA]</scope>
</reference>
<comment type="caution">
    <text evidence="1">The sequence shown here is derived from an EMBL/GenBank/DDBJ whole genome shotgun (WGS) entry which is preliminary data.</text>
</comment>
<organism evidence="1 2">
    <name type="scientific">Plakobranchus ocellatus</name>
    <dbReference type="NCBI Taxonomy" id="259542"/>
    <lineage>
        <taxon>Eukaryota</taxon>
        <taxon>Metazoa</taxon>
        <taxon>Spiralia</taxon>
        <taxon>Lophotrochozoa</taxon>
        <taxon>Mollusca</taxon>
        <taxon>Gastropoda</taxon>
        <taxon>Heterobranchia</taxon>
        <taxon>Euthyneura</taxon>
        <taxon>Panpulmonata</taxon>
        <taxon>Sacoglossa</taxon>
        <taxon>Placobranchoidea</taxon>
        <taxon>Plakobranchidae</taxon>
        <taxon>Plakobranchus</taxon>
    </lineage>
</organism>
<proteinExistence type="predicted"/>
<dbReference type="Proteomes" id="UP000735302">
    <property type="component" value="Unassembled WGS sequence"/>
</dbReference>
<dbReference type="EMBL" id="BLXT01000298">
    <property type="protein sequence ID" value="GFN75793.1"/>
    <property type="molecule type" value="Genomic_DNA"/>
</dbReference>
<evidence type="ECO:0000313" key="1">
    <source>
        <dbReference type="EMBL" id="GFN75793.1"/>
    </source>
</evidence>
<gene>
    <name evidence="1" type="ORF">PoB_000229900</name>
</gene>